<reference evidence="1 2" key="1">
    <citation type="journal article" date="2012" name="Environ. Microbiol.">
        <title>The genome of the ammonia-oxidizing Candidatus Nitrososphaera gargensis: insights into metabolic versatility and environmental adaptations.</title>
        <authorList>
            <person name="Spang A."/>
            <person name="Poehlein A."/>
            <person name="Offre P."/>
            <person name="Zumbragel S."/>
            <person name="Haider S."/>
            <person name="Rychlik N."/>
            <person name="Nowka B."/>
            <person name="Schmeisser C."/>
            <person name="Lebedeva E.V."/>
            <person name="Rattei T."/>
            <person name="Bohm C."/>
            <person name="Schmid M."/>
            <person name="Galushko A."/>
            <person name="Hatzenpichler R."/>
            <person name="Weinmaier T."/>
            <person name="Daniel R."/>
            <person name="Schleper C."/>
            <person name="Spieck E."/>
            <person name="Streit W."/>
            <person name="Wagner M."/>
        </authorList>
    </citation>
    <scope>NUCLEOTIDE SEQUENCE [LARGE SCALE GENOMIC DNA]</scope>
    <source>
        <strain evidence="2">Ga9.2</strain>
    </source>
</reference>
<protein>
    <submittedName>
        <fullName evidence="1">Uncharacterized protein</fullName>
    </submittedName>
</protein>
<dbReference type="AlphaFoldDB" id="K0IDV7"/>
<dbReference type="BioCyc" id="CNIT1237085:G1324-2644-MONOMER"/>
<dbReference type="InParanoid" id="K0IDV7"/>
<dbReference type="RefSeq" id="WP_015020101.1">
    <property type="nucleotide sequence ID" value="NC_018719.1"/>
</dbReference>
<proteinExistence type="predicted"/>
<dbReference type="KEGG" id="nga:Ngar_c26440"/>
<dbReference type="EMBL" id="CP002408">
    <property type="protein sequence ID" value="AFU59566.1"/>
    <property type="molecule type" value="Genomic_DNA"/>
</dbReference>
<keyword evidence="2" id="KW-1185">Reference proteome</keyword>
<dbReference type="OrthoDB" id="12193at2157"/>
<accession>K0IDV7</accession>
<evidence type="ECO:0000313" key="1">
    <source>
        <dbReference type="EMBL" id="AFU59566.1"/>
    </source>
</evidence>
<dbReference type="Proteomes" id="UP000008037">
    <property type="component" value="Chromosome"/>
</dbReference>
<dbReference type="HOGENOM" id="CLU_153630_0_0_2"/>
<organism evidence="1 2">
    <name type="scientific">Nitrososphaera gargensis (strain Ga9.2)</name>
    <dbReference type="NCBI Taxonomy" id="1237085"/>
    <lineage>
        <taxon>Archaea</taxon>
        <taxon>Nitrososphaerota</taxon>
        <taxon>Nitrososphaeria</taxon>
        <taxon>Nitrososphaerales</taxon>
        <taxon>Nitrososphaeraceae</taxon>
        <taxon>Nitrososphaera</taxon>
    </lineage>
</organism>
<dbReference type="GeneID" id="13794663"/>
<name>K0IDV7_NITGG</name>
<dbReference type="STRING" id="1237085.Ngar_c26440"/>
<evidence type="ECO:0000313" key="2">
    <source>
        <dbReference type="Proteomes" id="UP000008037"/>
    </source>
</evidence>
<sequence length="138" mass="14709">MEFIDGDGNIIVPKAVRPIIDLEETILGSKKGAKRQYRYGKLHIRDYDTHYTVHMDKVDPRSSPLGHLLVDAPEYLAGAAAAVIVGRRVGAAVYSRCKKEGKSTSDAAIDAALAGYLAGSSAGNIIANAAGLLKKRSE</sequence>
<gene>
    <name evidence="1" type="ordered locus">Ngar_c26440</name>
</gene>